<feature type="transmembrane region" description="Helical" evidence="2">
    <location>
        <begin position="280"/>
        <end position="300"/>
    </location>
</feature>
<feature type="transmembrane region" description="Helical" evidence="2">
    <location>
        <begin position="252"/>
        <end position="271"/>
    </location>
</feature>
<evidence type="ECO:0000256" key="2">
    <source>
        <dbReference type="SAM" id="Phobius"/>
    </source>
</evidence>
<dbReference type="PANTHER" id="PTHR23028">
    <property type="entry name" value="ACETYLTRANSFERASE"/>
    <property type="match status" value="1"/>
</dbReference>
<dbReference type="PATRIC" id="fig|1240678.4.peg.6462"/>
<feature type="transmembrane region" description="Helical" evidence="2">
    <location>
        <begin position="127"/>
        <end position="144"/>
    </location>
</feature>
<keyword evidence="2" id="KW-0812">Transmembrane</keyword>
<feature type="transmembrane region" description="Helical" evidence="2">
    <location>
        <begin position="211"/>
        <end position="232"/>
    </location>
</feature>
<comment type="caution">
    <text evidence="4">The sequence shown here is derived from an EMBL/GenBank/DDBJ whole genome shotgun (WGS) entry which is preliminary data.</text>
</comment>
<protein>
    <submittedName>
        <fullName evidence="4">Acyltransferase</fullName>
    </submittedName>
</protein>
<keyword evidence="2" id="KW-0472">Membrane</keyword>
<feature type="transmembrane region" description="Helical" evidence="2">
    <location>
        <begin position="85"/>
        <end position="107"/>
    </location>
</feature>
<feature type="transmembrane region" description="Helical" evidence="2">
    <location>
        <begin position="179"/>
        <end position="199"/>
    </location>
</feature>
<dbReference type="GO" id="GO:0016020">
    <property type="term" value="C:membrane"/>
    <property type="evidence" value="ECO:0007669"/>
    <property type="project" value="TreeGrafter"/>
</dbReference>
<keyword evidence="4" id="KW-0808">Transferase</keyword>
<dbReference type="GO" id="GO:0000271">
    <property type="term" value="P:polysaccharide biosynthetic process"/>
    <property type="evidence" value="ECO:0007669"/>
    <property type="project" value="TreeGrafter"/>
</dbReference>
<dbReference type="AlphaFoldDB" id="A0A0D7CFW6"/>
<evidence type="ECO:0000313" key="5">
    <source>
        <dbReference type="Proteomes" id="UP000032458"/>
    </source>
</evidence>
<dbReference type="InterPro" id="IPR050879">
    <property type="entry name" value="Acyltransferase_3"/>
</dbReference>
<dbReference type="InterPro" id="IPR002656">
    <property type="entry name" value="Acyl_transf_3_dom"/>
</dbReference>
<evidence type="ECO:0000313" key="4">
    <source>
        <dbReference type="EMBL" id="KIZ14760.1"/>
    </source>
</evidence>
<feature type="domain" description="Acyltransferase 3" evidence="3">
    <location>
        <begin position="44"/>
        <end position="396"/>
    </location>
</feature>
<keyword evidence="4" id="KW-0012">Acyltransferase</keyword>
<dbReference type="PANTHER" id="PTHR23028:SF53">
    <property type="entry name" value="ACYL_TRANSF_3 DOMAIN-CONTAINING PROTEIN"/>
    <property type="match status" value="1"/>
</dbReference>
<evidence type="ECO:0000256" key="1">
    <source>
        <dbReference type="SAM" id="MobiDB-lite"/>
    </source>
</evidence>
<dbReference type="Proteomes" id="UP000032458">
    <property type="component" value="Unassembled WGS sequence"/>
</dbReference>
<feature type="compositionally biased region" description="Gly residues" evidence="1">
    <location>
        <begin position="1"/>
        <end position="14"/>
    </location>
</feature>
<dbReference type="GO" id="GO:0016747">
    <property type="term" value="F:acyltransferase activity, transferring groups other than amino-acyl groups"/>
    <property type="evidence" value="ECO:0007669"/>
    <property type="project" value="InterPro"/>
</dbReference>
<organism evidence="4 5">
    <name type="scientific">Streptomyces natalensis ATCC 27448</name>
    <dbReference type="NCBI Taxonomy" id="1240678"/>
    <lineage>
        <taxon>Bacteria</taxon>
        <taxon>Bacillati</taxon>
        <taxon>Actinomycetota</taxon>
        <taxon>Actinomycetes</taxon>
        <taxon>Kitasatosporales</taxon>
        <taxon>Streptomycetaceae</taxon>
        <taxon>Streptomyces</taxon>
    </lineage>
</organism>
<feature type="transmembrane region" description="Helical" evidence="2">
    <location>
        <begin position="337"/>
        <end position="356"/>
    </location>
</feature>
<gene>
    <name evidence="4" type="ORF">SNA_30200</name>
</gene>
<keyword evidence="5" id="KW-1185">Reference proteome</keyword>
<evidence type="ECO:0000259" key="3">
    <source>
        <dbReference type="Pfam" id="PF01757"/>
    </source>
</evidence>
<feature type="region of interest" description="Disordered" evidence="1">
    <location>
        <begin position="1"/>
        <end position="41"/>
    </location>
</feature>
<feature type="transmembrane region" description="Helical" evidence="2">
    <location>
        <begin position="47"/>
        <end position="65"/>
    </location>
</feature>
<keyword evidence="2" id="KW-1133">Transmembrane helix</keyword>
<proteinExistence type="predicted"/>
<name>A0A0D7CFW6_9ACTN</name>
<feature type="transmembrane region" description="Helical" evidence="2">
    <location>
        <begin position="376"/>
        <end position="398"/>
    </location>
</feature>
<sequence>MAGHPPGHGEGGGPTVTSPATFAPGPVRGPKPPEGAPARSRARDIDGFRGLAALSTVVFHVWQQYFRYDAHGSHPPVGNRFLGAVFSFEVIDLFFVLSAYLLTLSYARAAIDGRSTRPARLFLFRRAIRILPLYVLAVLVVWASRNPTLPGDWQDLVEHLTFTHVFDGQRIFYTLGPTWSLSLEVLFYGVLIALGPLAVRACRPLRRRGARIAVCAAGCGVLFAVPIGWIAVAHYGVGVPSTDWAVYFGPQARFGGFAAGMGLAVLTVALGGRGRLTARAALPVCALALAGLYALSLVSAPENVAFTFYHPLASALWFVLLFGTLHIRRHTVWNRVLTGRWLAAAGLVSYSLFIWHEPVMVQLHDAGLLPAGQAGFPLAVVLVVLAALPVAAVSYWLIEYPASLLGRLKDTNGRPREFYPEALPR</sequence>
<feature type="transmembrane region" description="Helical" evidence="2">
    <location>
        <begin position="306"/>
        <end position="325"/>
    </location>
</feature>
<dbReference type="EMBL" id="JRKI01000045">
    <property type="protein sequence ID" value="KIZ14760.1"/>
    <property type="molecule type" value="Genomic_DNA"/>
</dbReference>
<accession>A0A0D7CFW6</accession>
<dbReference type="Pfam" id="PF01757">
    <property type="entry name" value="Acyl_transf_3"/>
    <property type="match status" value="1"/>
</dbReference>
<reference evidence="4 5" key="1">
    <citation type="submission" date="2014-09" db="EMBL/GenBank/DDBJ databases">
        <title>Draft genome sequence of Streptomyces natalensis ATCC 27448, producer of the antifungal pimaricin.</title>
        <authorList>
            <person name="Mendes M.V."/>
            <person name="Beites T."/>
            <person name="Pires S."/>
            <person name="Santos C.L."/>
            <person name="Moradas-Ferreira P."/>
        </authorList>
    </citation>
    <scope>NUCLEOTIDE SEQUENCE [LARGE SCALE GENOMIC DNA]</scope>
    <source>
        <strain evidence="4 5">ATCC 27448</strain>
    </source>
</reference>